<comment type="catalytic activity">
    <reaction evidence="1 6">
        <text>alpha,alpha-trehalose 6-phosphate + H2O = alpha,alpha-trehalose + phosphate</text>
        <dbReference type="Rhea" id="RHEA:23420"/>
        <dbReference type="ChEBI" id="CHEBI:15377"/>
        <dbReference type="ChEBI" id="CHEBI:16551"/>
        <dbReference type="ChEBI" id="CHEBI:43474"/>
        <dbReference type="ChEBI" id="CHEBI:58429"/>
        <dbReference type="EC" id="3.1.3.12"/>
    </reaction>
</comment>
<proteinExistence type="inferred from homology"/>
<dbReference type="Pfam" id="PF02358">
    <property type="entry name" value="Trehalose_PPase"/>
    <property type="match status" value="1"/>
</dbReference>
<evidence type="ECO:0000256" key="6">
    <source>
        <dbReference type="RuleBase" id="RU361117"/>
    </source>
</evidence>
<protein>
    <recommendedName>
        <fullName evidence="6">Trehalose 6-phosphate phosphatase</fullName>
        <ecNumber evidence="6">3.1.3.12</ecNumber>
    </recommendedName>
</protein>
<dbReference type="GO" id="GO:0046872">
    <property type="term" value="F:metal ion binding"/>
    <property type="evidence" value="ECO:0007669"/>
    <property type="project" value="UniProtKB-KW"/>
</dbReference>
<dbReference type="NCBIfam" id="TIGR00685">
    <property type="entry name" value="T6PP"/>
    <property type="match status" value="1"/>
</dbReference>
<evidence type="ECO:0000256" key="1">
    <source>
        <dbReference type="ARBA" id="ARBA00000500"/>
    </source>
</evidence>
<dbReference type="RefSeq" id="WP_015792917.1">
    <property type="nucleotide sequence ID" value="NC_013131.1"/>
</dbReference>
<evidence type="ECO:0000313" key="8">
    <source>
        <dbReference type="Proteomes" id="UP000000851"/>
    </source>
</evidence>
<organism evidence="7 8">
    <name type="scientific">Catenulispora acidiphila (strain DSM 44928 / JCM 14897 / NBRC 102108 / NRRL B-24433 / ID139908)</name>
    <dbReference type="NCBI Taxonomy" id="479433"/>
    <lineage>
        <taxon>Bacteria</taxon>
        <taxon>Bacillati</taxon>
        <taxon>Actinomycetota</taxon>
        <taxon>Actinomycetes</taxon>
        <taxon>Catenulisporales</taxon>
        <taxon>Catenulisporaceae</taxon>
        <taxon>Catenulispora</taxon>
    </lineage>
</organism>
<dbReference type="InterPro" id="IPR036412">
    <property type="entry name" value="HAD-like_sf"/>
</dbReference>
<keyword evidence="4 6" id="KW-0378">Hydrolase</keyword>
<comment type="function">
    <text evidence="5 6">Removes the phosphate from trehalose 6-phosphate to produce free trehalose.</text>
</comment>
<dbReference type="HOGENOM" id="CLU_037265_0_0_11"/>
<dbReference type="InParanoid" id="C7QJV0"/>
<comment type="similarity">
    <text evidence="3 6">Belongs to the trehalose phosphatase family.</text>
</comment>
<dbReference type="InterPro" id="IPR003337">
    <property type="entry name" value="Trehalose_PPase"/>
</dbReference>
<dbReference type="PANTHER" id="PTHR43768">
    <property type="entry name" value="TREHALOSE 6-PHOSPHATE PHOSPHATASE"/>
    <property type="match status" value="1"/>
</dbReference>
<evidence type="ECO:0000256" key="3">
    <source>
        <dbReference type="ARBA" id="ARBA00008770"/>
    </source>
</evidence>
<dbReference type="eggNOG" id="COG1877">
    <property type="taxonomic scope" value="Bacteria"/>
</dbReference>
<accession>C7QJV0</accession>
<dbReference type="InterPro" id="IPR006379">
    <property type="entry name" value="HAD-SF_hydro_IIB"/>
</dbReference>
<evidence type="ECO:0000256" key="5">
    <source>
        <dbReference type="ARBA" id="ARBA00024179"/>
    </source>
</evidence>
<dbReference type="InterPro" id="IPR044651">
    <property type="entry name" value="OTSB-like"/>
</dbReference>
<dbReference type="Gene3D" id="3.40.50.1000">
    <property type="entry name" value="HAD superfamily/HAD-like"/>
    <property type="match status" value="1"/>
</dbReference>
<dbReference type="NCBIfam" id="TIGR01484">
    <property type="entry name" value="HAD-SF-IIB"/>
    <property type="match status" value="1"/>
</dbReference>
<dbReference type="EC" id="3.1.3.12" evidence="6"/>
<gene>
    <name evidence="7" type="ordered locus">Caci_4324</name>
</gene>
<reference evidence="7 8" key="1">
    <citation type="journal article" date="2009" name="Stand. Genomic Sci.">
        <title>Complete genome sequence of Catenulispora acidiphila type strain (ID 139908).</title>
        <authorList>
            <person name="Copeland A."/>
            <person name="Lapidus A."/>
            <person name="Glavina Del Rio T."/>
            <person name="Nolan M."/>
            <person name="Lucas S."/>
            <person name="Chen F."/>
            <person name="Tice H."/>
            <person name="Cheng J.F."/>
            <person name="Bruce D."/>
            <person name="Goodwin L."/>
            <person name="Pitluck S."/>
            <person name="Mikhailova N."/>
            <person name="Pati A."/>
            <person name="Ivanova N."/>
            <person name="Mavromatis K."/>
            <person name="Chen A."/>
            <person name="Palaniappan K."/>
            <person name="Chain P."/>
            <person name="Land M."/>
            <person name="Hauser L."/>
            <person name="Chang Y.J."/>
            <person name="Jeffries C.D."/>
            <person name="Chertkov O."/>
            <person name="Brettin T."/>
            <person name="Detter J.C."/>
            <person name="Han C."/>
            <person name="Ali Z."/>
            <person name="Tindall B.J."/>
            <person name="Goker M."/>
            <person name="Bristow J."/>
            <person name="Eisen J.A."/>
            <person name="Markowitz V."/>
            <person name="Hugenholtz P."/>
            <person name="Kyrpides N.C."/>
            <person name="Klenk H.P."/>
        </authorList>
    </citation>
    <scope>NUCLEOTIDE SEQUENCE [LARGE SCALE GENOMIC DNA]</scope>
    <source>
        <strain evidence="8">DSM 44928 / JCM 14897 / NBRC 102108 / NRRL B-24433 / ID139908</strain>
    </source>
</reference>
<dbReference type="PANTHER" id="PTHR43768:SF3">
    <property type="entry name" value="TREHALOSE 6-PHOSPHATE PHOSPHATASE"/>
    <property type="match status" value="1"/>
</dbReference>
<dbReference type="EMBL" id="CP001700">
    <property type="protein sequence ID" value="ACU73188.1"/>
    <property type="molecule type" value="Genomic_DNA"/>
</dbReference>
<evidence type="ECO:0000313" key="7">
    <source>
        <dbReference type="EMBL" id="ACU73188.1"/>
    </source>
</evidence>
<dbReference type="FunCoup" id="C7QJV0">
    <property type="interactions" value="25"/>
</dbReference>
<dbReference type="Proteomes" id="UP000000851">
    <property type="component" value="Chromosome"/>
</dbReference>
<keyword evidence="6" id="KW-0460">Magnesium</keyword>
<dbReference type="GO" id="GO:0005992">
    <property type="term" value="P:trehalose biosynthetic process"/>
    <property type="evidence" value="ECO:0007669"/>
    <property type="project" value="UniProtKB-UniPathway"/>
</dbReference>
<comment type="pathway">
    <text evidence="2 6">Glycan biosynthesis; trehalose biosynthesis.</text>
</comment>
<comment type="cofactor">
    <cofactor evidence="6">
        <name>Mg(2+)</name>
        <dbReference type="ChEBI" id="CHEBI:18420"/>
    </cofactor>
</comment>
<dbReference type="InterPro" id="IPR023214">
    <property type="entry name" value="HAD_sf"/>
</dbReference>
<dbReference type="OrthoDB" id="9816160at2"/>
<sequence>MTNRQPPRARLTGAAGLFFDFDGTLAGIQEDPETVTPVSGVIPALTALAQRAKVVGIVSARPLSFLAEHFDEVPGLRLSGLYGLESSIAGERFTDPEAAGWEPAIREARERAQEELPGDVRIEDKRLALAIHYRSAPELRSGIEDWVSATAAATGLDVRIGRMVVELVPPVRRDKGSVVRSWCEGLDTAWYFGDDIGDRAAFEALAERQHDNPGFTAVRVAIVNSESEHGLAEQADVVLDAPSAVVGYIEDLLDVSRQG</sequence>
<dbReference type="GO" id="GO:0004805">
    <property type="term" value="F:trehalose-phosphatase activity"/>
    <property type="evidence" value="ECO:0007669"/>
    <property type="project" value="UniProtKB-EC"/>
</dbReference>
<dbReference type="KEGG" id="cai:Caci_4324"/>
<name>C7QJV0_CATAD</name>
<evidence type="ECO:0000256" key="2">
    <source>
        <dbReference type="ARBA" id="ARBA00005199"/>
    </source>
</evidence>
<evidence type="ECO:0000256" key="4">
    <source>
        <dbReference type="ARBA" id="ARBA00022801"/>
    </source>
</evidence>
<keyword evidence="6" id="KW-0479">Metal-binding</keyword>
<dbReference type="STRING" id="479433.Caci_4324"/>
<dbReference type="SUPFAM" id="SSF56784">
    <property type="entry name" value="HAD-like"/>
    <property type="match status" value="1"/>
</dbReference>
<keyword evidence="8" id="KW-1185">Reference proteome</keyword>
<dbReference type="UniPathway" id="UPA00299"/>
<dbReference type="Gene3D" id="3.30.70.1020">
    <property type="entry name" value="Trehalose-6-phosphate phosphatase related protein, domain 2"/>
    <property type="match status" value="1"/>
</dbReference>
<dbReference type="AlphaFoldDB" id="C7QJV0"/>